<dbReference type="InterPro" id="IPR050271">
    <property type="entry name" value="UDP-glycosyltransferase"/>
</dbReference>
<dbReference type="EMBL" id="OB660323">
    <property type="protein sequence ID" value="CAD7224185.1"/>
    <property type="molecule type" value="Genomic_DNA"/>
</dbReference>
<dbReference type="PANTHER" id="PTHR48043:SF159">
    <property type="entry name" value="EG:EG0003.4 PROTEIN-RELATED"/>
    <property type="match status" value="1"/>
</dbReference>
<evidence type="ECO:0000256" key="4">
    <source>
        <dbReference type="SAM" id="MobiDB-lite"/>
    </source>
</evidence>
<dbReference type="AlphaFoldDB" id="A0A7R8ZJV3"/>
<dbReference type="InterPro" id="IPR002213">
    <property type="entry name" value="UDP_glucos_trans"/>
</dbReference>
<dbReference type="SUPFAM" id="SSF53756">
    <property type="entry name" value="UDP-Glycosyltransferase/glycogen phosphorylase"/>
    <property type="match status" value="1"/>
</dbReference>
<proteinExistence type="inferred from homology"/>
<gene>
    <name evidence="5" type="ORF">CTOB1V02_LOCUS2155</name>
</gene>
<keyword evidence="2" id="KW-0328">Glycosyltransferase</keyword>
<organism evidence="5">
    <name type="scientific">Cyprideis torosa</name>
    <dbReference type="NCBI Taxonomy" id="163714"/>
    <lineage>
        <taxon>Eukaryota</taxon>
        <taxon>Metazoa</taxon>
        <taxon>Ecdysozoa</taxon>
        <taxon>Arthropoda</taxon>
        <taxon>Crustacea</taxon>
        <taxon>Oligostraca</taxon>
        <taxon>Ostracoda</taxon>
        <taxon>Podocopa</taxon>
        <taxon>Podocopida</taxon>
        <taxon>Cytherocopina</taxon>
        <taxon>Cytheroidea</taxon>
        <taxon>Cytherideidae</taxon>
        <taxon>Cyprideis</taxon>
    </lineage>
</organism>
<evidence type="ECO:0000256" key="2">
    <source>
        <dbReference type="ARBA" id="ARBA00022676"/>
    </source>
</evidence>
<comment type="similarity">
    <text evidence="1">Belongs to the UDP-glycosyltransferase family.</text>
</comment>
<feature type="compositionally biased region" description="Basic and acidic residues" evidence="4">
    <location>
        <begin position="398"/>
        <end position="414"/>
    </location>
</feature>
<feature type="region of interest" description="Disordered" evidence="4">
    <location>
        <begin position="918"/>
        <end position="947"/>
    </location>
</feature>
<dbReference type="SMART" id="SM00355">
    <property type="entry name" value="ZnF_C2H2"/>
    <property type="match status" value="3"/>
</dbReference>
<evidence type="ECO:0000256" key="1">
    <source>
        <dbReference type="ARBA" id="ARBA00009995"/>
    </source>
</evidence>
<evidence type="ECO:0000313" key="5">
    <source>
        <dbReference type="EMBL" id="CAD7224185.1"/>
    </source>
</evidence>
<dbReference type="Gene3D" id="3.40.50.2000">
    <property type="entry name" value="Glycogen Phosphorylase B"/>
    <property type="match status" value="1"/>
</dbReference>
<reference evidence="5" key="1">
    <citation type="submission" date="2020-11" db="EMBL/GenBank/DDBJ databases">
        <authorList>
            <person name="Tran Van P."/>
        </authorList>
    </citation>
    <scope>NUCLEOTIDE SEQUENCE</scope>
</reference>
<accession>A0A7R8ZJV3</accession>
<dbReference type="OrthoDB" id="5835829at2759"/>
<dbReference type="FunFam" id="3.40.50.2000:FF:000021">
    <property type="entry name" value="UDP-glucuronosyltransferase"/>
    <property type="match status" value="1"/>
</dbReference>
<feature type="compositionally biased region" description="Polar residues" evidence="4">
    <location>
        <begin position="523"/>
        <end position="549"/>
    </location>
</feature>
<dbReference type="CDD" id="cd03784">
    <property type="entry name" value="GT1_Gtf-like"/>
    <property type="match status" value="1"/>
</dbReference>
<dbReference type="GO" id="GO:0008194">
    <property type="term" value="F:UDP-glycosyltransferase activity"/>
    <property type="evidence" value="ECO:0007669"/>
    <property type="project" value="InterPro"/>
</dbReference>
<name>A0A7R8ZJV3_9CRUS</name>
<dbReference type="InterPro" id="IPR013087">
    <property type="entry name" value="Znf_C2H2_type"/>
</dbReference>
<feature type="compositionally biased region" description="Basic residues" evidence="4">
    <location>
        <begin position="492"/>
        <end position="502"/>
    </location>
</feature>
<protein>
    <submittedName>
        <fullName evidence="5">Uncharacterized protein</fullName>
    </submittedName>
</protein>
<feature type="region of interest" description="Disordered" evidence="4">
    <location>
        <begin position="381"/>
        <end position="566"/>
    </location>
</feature>
<dbReference type="Pfam" id="PF00201">
    <property type="entry name" value="UDPGT"/>
    <property type="match status" value="1"/>
</dbReference>
<feature type="compositionally biased region" description="Low complexity" evidence="4">
    <location>
        <begin position="556"/>
        <end position="566"/>
    </location>
</feature>
<sequence length="967" mass="107340">MPTPAIGPFTDDMSFLQRTLNFVILNAFGVVMDLFYYPWVDEILTRENGGVELTAKSLMKEASLFFLNIIPAMELPAPKPPVIVDVGGMHCRSGKPVPKEYDDWIRKQKNGFIYFSLGSAVKGKDMPERFRVLFLNVFRELKQYQILWKWESEMADTPSNVKVSSWMPQQDLLARSDIKLFITHGGLLSIQESTYHSVPVVGIAVGADQMLNMKKVEHSGAGLAMTWDEITEEKLLHAIRTVIGDPSFKHNVSRMSAIMKDELEGPLDRAVFWTEYVIRHQGAHHLKSAARNLTSYQEPYDEYGNEVSGVGNASSYWGSGEQSSATSGYYNYGGTFQGGARSRYTSHSPVSSRGYGPVSGVDKRASQLTEAITSRVLNALSSGLDGQPSASRGGSSRYSRDPVRYSSSDGHRSSDYGYSEGDQWSARKRKAPAAVPTRPSSQLRYLDSSSERPGSSLVRGNRRPPSGNQPKPAPSQPAVGAEGGQGDGSPPTKKKRKKKKKKVGEGGSEPAQPSDQLPEGQERATSSHTSQGQAASSVSPQASNATAVPSQVKPGTAEAKTTEAKANTTGEVPLDVVSKVKQMLKDVDLSKVEPFCLICNATLANKAKYVEHLTQPHHLERRMTVELIHTRLLRLYREEASNATEVAIEVGVLRAQPGQLDQPPPNMAEVKVARCDDCMVLFCGSSSAHRHNRRNHHRVLRMLQPRCTYCDRIFDSYPAYLNHVEQPEHAEATVVLRKSFQRSGTGNKRYFTSDLLGQDFNDMNFDLPYFVSNQKQPFKKEELITVLWEQLKWHHAILKLPPPERSARERDSRAQLIRAPSVAPSLDLTASELDMIRNLELPLKWDPSASLCEDLIKEVSACYCSLCNKYIQPNRKKEHSQSEQHYMKLRLLAKSVGEKDAFGEILENLMIDGGAAAVLSAPHEEKEEAPQPTPQEESKPGLDSVEEALDEVVEAVVAQKEENEEDK</sequence>
<dbReference type="PANTHER" id="PTHR48043">
    <property type="entry name" value="EG:EG0003.4 PROTEIN-RELATED"/>
    <property type="match status" value="1"/>
</dbReference>
<evidence type="ECO:0000256" key="3">
    <source>
        <dbReference type="ARBA" id="ARBA00022679"/>
    </source>
</evidence>
<feature type="region of interest" description="Disordered" evidence="4">
    <location>
        <begin position="341"/>
        <end position="362"/>
    </location>
</feature>
<feature type="compositionally biased region" description="Polar residues" evidence="4">
    <location>
        <begin position="438"/>
        <end position="453"/>
    </location>
</feature>
<keyword evidence="3" id="KW-0808">Transferase</keyword>